<feature type="domain" description="EAL" evidence="1">
    <location>
        <begin position="376"/>
        <end position="640"/>
    </location>
</feature>
<dbReference type="SUPFAM" id="SSF141868">
    <property type="entry name" value="EAL domain-like"/>
    <property type="match status" value="1"/>
</dbReference>
<evidence type="ECO:0000313" key="3">
    <source>
        <dbReference type="EMBL" id="GEO33230.1"/>
    </source>
</evidence>
<keyword evidence="4" id="KW-1185">Reference proteome</keyword>
<dbReference type="InterPro" id="IPR035919">
    <property type="entry name" value="EAL_sf"/>
</dbReference>
<dbReference type="SUPFAM" id="SSF55781">
    <property type="entry name" value="GAF domain-like"/>
    <property type="match status" value="1"/>
</dbReference>
<dbReference type="Proteomes" id="UP000321181">
    <property type="component" value="Unassembled WGS sequence"/>
</dbReference>
<organism evidence="3 4">
    <name type="scientific">Cellulomonas aerilata</name>
    <dbReference type="NCBI Taxonomy" id="515326"/>
    <lineage>
        <taxon>Bacteria</taxon>
        <taxon>Bacillati</taxon>
        <taxon>Actinomycetota</taxon>
        <taxon>Actinomycetes</taxon>
        <taxon>Micrococcales</taxon>
        <taxon>Cellulomonadaceae</taxon>
        <taxon>Cellulomonas</taxon>
    </lineage>
</organism>
<dbReference type="SMART" id="SM00065">
    <property type="entry name" value="GAF"/>
    <property type="match status" value="1"/>
</dbReference>
<dbReference type="Pfam" id="PF00990">
    <property type="entry name" value="GGDEF"/>
    <property type="match status" value="1"/>
</dbReference>
<dbReference type="CDD" id="cd01948">
    <property type="entry name" value="EAL"/>
    <property type="match status" value="1"/>
</dbReference>
<dbReference type="Pfam" id="PF00563">
    <property type="entry name" value="EAL"/>
    <property type="match status" value="1"/>
</dbReference>
<dbReference type="InterPro" id="IPR003018">
    <property type="entry name" value="GAF"/>
</dbReference>
<dbReference type="PROSITE" id="PS50883">
    <property type="entry name" value="EAL"/>
    <property type="match status" value="1"/>
</dbReference>
<dbReference type="EMBL" id="BJYY01000004">
    <property type="protein sequence ID" value="GEO33230.1"/>
    <property type="molecule type" value="Genomic_DNA"/>
</dbReference>
<comment type="caution">
    <text evidence="3">The sequence shown here is derived from an EMBL/GenBank/DDBJ whole genome shotgun (WGS) entry which is preliminary data.</text>
</comment>
<dbReference type="RefSeq" id="WP_186816419.1">
    <property type="nucleotide sequence ID" value="NZ_BAAARM010000002.1"/>
</dbReference>
<evidence type="ECO:0000313" key="4">
    <source>
        <dbReference type="Proteomes" id="UP000321181"/>
    </source>
</evidence>
<dbReference type="InterPro" id="IPR000160">
    <property type="entry name" value="GGDEF_dom"/>
</dbReference>
<dbReference type="SMART" id="SM00267">
    <property type="entry name" value="GGDEF"/>
    <property type="match status" value="1"/>
</dbReference>
<gene>
    <name evidence="3" type="ORF">CAE01nite_09550</name>
</gene>
<dbReference type="Gene3D" id="3.20.20.450">
    <property type="entry name" value="EAL domain"/>
    <property type="match status" value="1"/>
</dbReference>
<sequence length="649" mass="69546">MTQVPAARHAPAAAAQGPAVVDAEALAAVLNDFAATVTGDFSVDDILRQLGSGITRVLEVDGAGVLTPRTPGGMLRVAFATSGAGETLDRLQEGLQEGPCHDCHASGRLVQVDDLTAGERWPDFERRAASLGVRSVTAVPMRARGRLWGVLDLYRRTPEPLSPGELEAAITLANLATSYLVVAADRDTARHAQDELAHRATHDPLTDLPTRWMFFEHVSHALAGLARRPGQVGLLFLDLDGLKQVNDTFGHLAGDRLLTTAAERVRAALRPTDILARLGGDEFVVLLENLHEPADAERVAQRILDELTVPYRPQGRTINTSASIGIATTGDPHQTADALVLQADSAMYRAKDAGRGRYEVFDFDLHAAEKARTSAEERLIAELGAALRQDQLDLHYQPIVDVLTDPDDPLAESGVYAVEALVRWNHPVRGLLPAGAFIDAALRGGLIGDLGAWVLTAACRQLRAWDDQLGEHAPGRIFVNVSTQELTDPLLPVRVADTLAATGVAAHRLTLEITESGMITSPEVTLGALAQIRDLGVQLAIDDFGTGYSSLSRLTQIPASTLKVDQSFTRDLAANRDAAAVVAAVLLLGHNLRRTVVVEGVEDAETLGGLHELGCTHVQGYFLSTPKHPDDLAGELVEQPWKALRTLQG</sequence>
<dbReference type="PANTHER" id="PTHR44757:SF2">
    <property type="entry name" value="BIOFILM ARCHITECTURE MAINTENANCE PROTEIN MBAA"/>
    <property type="match status" value="1"/>
</dbReference>
<evidence type="ECO:0008006" key="5">
    <source>
        <dbReference type="Google" id="ProtNLM"/>
    </source>
</evidence>
<evidence type="ECO:0000259" key="1">
    <source>
        <dbReference type="PROSITE" id="PS50883"/>
    </source>
</evidence>
<dbReference type="InterPro" id="IPR052155">
    <property type="entry name" value="Biofilm_reg_signaling"/>
</dbReference>
<name>A0A512DAH0_9CELL</name>
<dbReference type="InterPro" id="IPR001633">
    <property type="entry name" value="EAL_dom"/>
</dbReference>
<dbReference type="InterPro" id="IPR029016">
    <property type="entry name" value="GAF-like_dom_sf"/>
</dbReference>
<dbReference type="AlphaFoldDB" id="A0A512DAH0"/>
<protein>
    <recommendedName>
        <fullName evidence="5">Bifunctional diguanylate cyclase/phosphodiesterase</fullName>
    </recommendedName>
</protein>
<dbReference type="SMART" id="SM00052">
    <property type="entry name" value="EAL"/>
    <property type="match status" value="1"/>
</dbReference>
<dbReference type="InterPro" id="IPR043128">
    <property type="entry name" value="Rev_trsase/Diguanyl_cyclase"/>
</dbReference>
<dbReference type="PROSITE" id="PS50887">
    <property type="entry name" value="GGDEF"/>
    <property type="match status" value="1"/>
</dbReference>
<dbReference type="Gene3D" id="3.30.70.270">
    <property type="match status" value="1"/>
</dbReference>
<evidence type="ECO:0000259" key="2">
    <source>
        <dbReference type="PROSITE" id="PS50887"/>
    </source>
</evidence>
<dbReference type="InterPro" id="IPR029787">
    <property type="entry name" value="Nucleotide_cyclase"/>
</dbReference>
<dbReference type="Pfam" id="PF01590">
    <property type="entry name" value="GAF"/>
    <property type="match status" value="1"/>
</dbReference>
<accession>A0A512DAH0</accession>
<dbReference type="Gene3D" id="3.30.450.40">
    <property type="match status" value="1"/>
</dbReference>
<feature type="domain" description="GGDEF" evidence="2">
    <location>
        <begin position="230"/>
        <end position="363"/>
    </location>
</feature>
<dbReference type="SUPFAM" id="SSF55073">
    <property type="entry name" value="Nucleotide cyclase"/>
    <property type="match status" value="1"/>
</dbReference>
<dbReference type="NCBIfam" id="TIGR00254">
    <property type="entry name" value="GGDEF"/>
    <property type="match status" value="1"/>
</dbReference>
<dbReference type="PANTHER" id="PTHR44757">
    <property type="entry name" value="DIGUANYLATE CYCLASE DGCP"/>
    <property type="match status" value="1"/>
</dbReference>
<dbReference type="CDD" id="cd01949">
    <property type="entry name" value="GGDEF"/>
    <property type="match status" value="1"/>
</dbReference>
<proteinExistence type="predicted"/>
<reference evidence="3 4" key="1">
    <citation type="submission" date="2019-07" db="EMBL/GenBank/DDBJ databases">
        <title>Whole genome shotgun sequence of Cellulomonas aerilata NBRC 106308.</title>
        <authorList>
            <person name="Hosoyama A."/>
            <person name="Uohara A."/>
            <person name="Ohji S."/>
            <person name="Ichikawa N."/>
        </authorList>
    </citation>
    <scope>NUCLEOTIDE SEQUENCE [LARGE SCALE GENOMIC DNA]</scope>
    <source>
        <strain evidence="3 4">NBRC 106308</strain>
    </source>
</reference>